<protein>
    <recommendedName>
        <fullName evidence="2">Fibronectin type-III domain-containing protein</fullName>
    </recommendedName>
</protein>
<organism evidence="1">
    <name type="scientific">viral metagenome</name>
    <dbReference type="NCBI Taxonomy" id="1070528"/>
    <lineage>
        <taxon>unclassified sequences</taxon>
        <taxon>metagenomes</taxon>
        <taxon>organismal metagenomes</taxon>
    </lineage>
</organism>
<dbReference type="AlphaFoldDB" id="A0A6C0CNG8"/>
<dbReference type="InterPro" id="IPR013783">
    <property type="entry name" value="Ig-like_fold"/>
</dbReference>
<evidence type="ECO:0008006" key="2">
    <source>
        <dbReference type="Google" id="ProtNLM"/>
    </source>
</evidence>
<sequence>MSLIPELTHNSFASNGIILTWNYITTAQNYKIYRMIYSDGTTIPTPQESDLLVTLHGGIIKYIDKTVTTEQLYIYFIRSITNNTENNLSSGTIANWCPPIVICKTTNLIKNTGTLNNNSNMSGRMRYAKKIAGNLKSSFR</sequence>
<reference evidence="1" key="1">
    <citation type="journal article" date="2020" name="Nature">
        <title>Giant virus diversity and host interactions through global metagenomics.</title>
        <authorList>
            <person name="Schulz F."/>
            <person name="Roux S."/>
            <person name="Paez-Espino D."/>
            <person name="Jungbluth S."/>
            <person name="Walsh D.A."/>
            <person name="Denef V.J."/>
            <person name="McMahon K.D."/>
            <person name="Konstantinidis K.T."/>
            <person name="Eloe-Fadrosh E.A."/>
            <person name="Kyrpides N.C."/>
            <person name="Woyke T."/>
        </authorList>
    </citation>
    <scope>NUCLEOTIDE SEQUENCE</scope>
    <source>
        <strain evidence="1">GVMAG-M-3300021425-14</strain>
    </source>
</reference>
<dbReference type="EMBL" id="MN739462">
    <property type="protein sequence ID" value="QHT06011.1"/>
    <property type="molecule type" value="Genomic_DNA"/>
</dbReference>
<evidence type="ECO:0000313" key="1">
    <source>
        <dbReference type="EMBL" id="QHT06011.1"/>
    </source>
</evidence>
<accession>A0A6C0CNG8</accession>
<name>A0A6C0CNG8_9ZZZZ</name>
<dbReference type="Gene3D" id="2.60.40.10">
    <property type="entry name" value="Immunoglobulins"/>
    <property type="match status" value="1"/>
</dbReference>
<proteinExistence type="predicted"/>